<dbReference type="Proteomes" id="UP000054166">
    <property type="component" value="Unassembled WGS sequence"/>
</dbReference>
<evidence type="ECO:0000313" key="1">
    <source>
        <dbReference type="EMBL" id="KIM71648.1"/>
    </source>
</evidence>
<name>A0A0C3AD07_PILCF</name>
<dbReference type="AlphaFoldDB" id="A0A0C3AD07"/>
<sequence length="132" mass="14832">MSVDVGEQDDIQMGLNKDNVFDFPEASPLLLPPFKFFDMDLPPSSPAPPELAIKPSKYVDIALPDMVADHASDKKNGGSLEKSVLEMISPYPNVSTFQFGNWFWNGSYKKSKEEWDKLIDTMLAPDFDVEDL</sequence>
<accession>A0A0C3AD07</accession>
<protein>
    <submittedName>
        <fullName evidence="1">Uncharacterized protein</fullName>
    </submittedName>
</protein>
<evidence type="ECO:0000313" key="2">
    <source>
        <dbReference type="Proteomes" id="UP000054166"/>
    </source>
</evidence>
<dbReference type="EMBL" id="KN833245">
    <property type="protein sequence ID" value="KIM71648.1"/>
    <property type="molecule type" value="Genomic_DNA"/>
</dbReference>
<reference evidence="1 2" key="1">
    <citation type="submission" date="2014-04" db="EMBL/GenBank/DDBJ databases">
        <authorList>
            <consortium name="DOE Joint Genome Institute"/>
            <person name="Kuo A."/>
            <person name="Tarkka M."/>
            <person name="Buscot F."/>
            <person name="Kohler A."/>
            <person name="Nagy L.G."/>
            <person name="Floudas D."/>
            <person name="Copeland A."/>
            <person name="Barry K.W."/>
            <person name="Cichocki N."/>
            <person name="Veneault-Fourrey C."/>
            <person name="LaButti K."/>
            <person name="Lindquist E.A."/>
            <person name="Lipzen A."/>
            <person name="Lundell T."/>
            <person name="Morin E."/>
            <person name="Murat C."/>
            <person name="Sun H."/>
            <person name="Tunlid A."/>
            <person name="Henrissat B."/>
            <person name="Grigoriev I.V."/>
            <person name="Hibbett D.S."/>
            <person name="Martin F."/>
            <person name="Nordberg H.P."/>
            <person name="Cantor M.N."/>
            <person name="Hua S.X."/>
        </authorList>
    </citation>
    <scope>NUCLEOTIDE SEQUENCE [LARGE SCALE GENOMIC DNA]</scope>
    <source>
        <strain evidence="1 2">F 1598</strain>
    </source>
</reference>
<gene>
    <name evidence="1" type="ORF">PILCRDRAFT_804839</name>
</gene>
<organism evidence="1 2">
    <name type="scientific">Piloderma croceum (strain F 1598)</name>
    <dbReference type="NCBI Taxonomy" id="765440"/>
    <lineage>
        <taxon>Eukaryota</taxon>
        <taxon>Fungi</taxon>
        <taxon>Dikarya</taxon>
        <taxon>Basidiomycota</taxon>
        <taxon>Agaricomycotina</taxon>
        <taxon>Agaricomycetes</taxon>
        <taxon>Agaricomycetidae</taxon>
        <taxon>Atheliales</taxon>
        <taxon>Atheliaceae</taxon>
        <taxon>Piloderma</taxon>
    </lineage>
</organism>
<keyword evidence="2" id="KW-1185">Reference proteome</keyword>
<dbReference type="OrthoDB" id="2691312at2759"/>
<dbReference type="HOGENOM" id="CLU_1917864_0_0_1"/>
<proteinExistence type="predicted"/>
<dbReference type="InParanoid" id="A0A0C3AD07"/>
<reference evidence="2" key="2">
    <citation type="submission" date="2015-01" db="EMBL/GenBank/DDBJ databases">
        <title>Evolutionary Origins and Diversification of the Mycorrhizal Mutualists.</title>
        <authorList>
            <consortium name="DOE Joint Genome Institute"/>
            <consortium name="Mycorrhizal Genomics Consortium"/>
            <person name="Kohler A."/>
            <person name="Kuo A."/>
            <person name="Nagy L.G."/>
            <person name="Floudas D."/>
            <person name="Copeland A."/>
            <person name="Barry K.W."/>
            <person name="Cichocki N."/>
            <person name="Veneault-Fourrey C."/>
            <person name="LaButti K."/>
            <person name="Lindquist E.A."/>
            <person name="Lipzen A."/>
            <person name="Lundell T."/>
            <person name="Morin E."/>
            <person name="Murat C."/>
            <person name="Riley R."/>
            <person name="Ohm R."/>
            <person name="Sun H."/>
            <person name="Tunlid A."/>
            <person name="Henrissat B."/>
            <person name="Grigoriev I.V."/>
            <person name="Hibbett D.S."/>
            <person name="Martin F."/>
        </authorList>
    </citation>
    <scope>NUCLEOTIDE SEQUENCE [LARGE SCALE GENOMIC DNA]</scope>
    <source>
        <strain evidence="2">F 1598</strain>
    </source>
</reference>